<keyword evidence="2" id="KW-0614">Plasmid</keyword>
<gene>
    <name evidence="2" type="ordered locus">PNF1_930</name>
</gene>
<evidence type="ECO:0000256" key="1">
    <source>
        <dbReference type="SAM" id="MobiDB-lite"/>
    </source>
</evidence>
<evidence type="ECO:0000313" key="3">
    <source>
        <dbReference type="Proteomes" id="UP000006820"/>
    </source>
</evidence>
<dbReference type="KEGG" id="nfa:PNF1_930"/>
<geneLocation type="plasmid" evidence="2 3">
    <name>pNF1</name>
</geneLocation>
<dbReference type="AlphaFoldDB" id="Q5YMH3"/>
<dbReference type="EMBL" id="AP006619">
    <property type="protein sequence ID" value="BAD60618.1"/>
    <property type="molecule type" value="Genomic_DNA"/>
</dbReference>
<dbReference type="Proteomes" id="UP000006820">
    <property type="component" value="Plasmid pNF1"/>
</dbReference>
<dbReference type="RefSeq" id="WP_011212300.1">
    <property type="nucleotide sequence ID" value="NC_006362.1"/>
</dbReference>
<evidence type="ECO:0000313" key="2">
    <source>
        <dbReference type="EMBL" id="BAD60618.1"/>
    </source>
</evidence>
<protein>
    <submittedName>
        <fullName evidence="2">Uncharacterized protein</fullName>
    </submittedName>
</protein>
<dbReference type="OrthoDB" id="4570304at2"/>
<keyword evidence="3" id="KW-1185">Reference proteome</keyword>
<sequence length="136" mass="14864">MSPLAAVVADHDRFYVVFSDVPPASERRFLDEREFVTEADARAWAAEEVSAATQHSGSAWDFRGDLWRIPAGVRVEDESSLENVQALANVTWDHITKAVVWAVGVPDDWNPDGGDAEPADGRGDPSAPWGDDEAPF</sequence>
<dbReference type="GeneID" id="61136324"/>
<name>Q5YMH3_NOCFA</name>
<accession>Q5YMH3</accession>
<feature type="region of interest" description="Disordered" evidence="1">
    <location>
        <begin position="106"/>
        <end position="136"/>
    </location>
</feature>
<dbReference type="HOGENOM" id="CLU_1873277_0_0_11"/>
<proteinExistence type="predicted"/>
<reference evidence="2 3" key="1">
    <citation type="journal article" date="2004" name="Proc. Natl. Acad. Sci. U.S.A.">
        <title>The complete genomic sequence of Nocardia farcinica IFM 10152.</title>
        <authorList>
            <person name="Ishikawa J."/>
            <person name="Yamashita A."/>
            <person name="Mikami Y."/>
            <person name="Hoshino Y."/>
            <person name="Kurita H."/>
            <person name="Hotta K."/>
            <person name="Shiba T."/>
            <person name="Hattori M."/>
        </authorList>
    </citation>
    <scope>NUCLEOTIDE SEQUENCE [LARGE SCALE GENOMIC DNA]</scope>
    <source>
        <strain evidence="2 3">IFM 10152</strain>
        <plasmid evidence="3">Plasmid pNF1</plasmid>
    </source>
</reference>
<organism evidence="2 3">
    <name type="scientific">Nocardia farcinica (strain IFM 10152)</name>
    <dbReference type="NCBI Taxonomy" id="247156"/>
    <lineage>
        <taxon>Bacteria</taxon>
        <taxon>Bacillati</taxon>
        <taxon>Actinomycetota</taxon>
        <taxon>Actinomycetes</taxon>
        <taxon>Mycobacteriales</taxon>
        <taxon>Nocardiaceae</taxon>
        <taxon>Nocardia</taxon>
    </lineage>
</organism>